<name>A0ABU1X2B7_SPHXE</name>
<dbReference type="GO" id="GO:0004316">
    <property type="term" value="F:3-oxoacyl-[acyl-carrier-protein] reductase (NADPH) activity"/>
    <property type="evidence" value="ECO:0007669"/>
    <property type="project" value="UniProtKB-EC"/>
</dbReference>
<sequence>MAETHEGRVAIVTGAAGGIGRAISEHLARRGAKVVLVDKDDPSQTQAAVGGEAMTAVFDVTSSTKWAELVTAVIDAYGRVDILINNAGVMPIVPIDETDLDLWRNTFAINLEAHFIAAKSVIGIMRTQKYGRIISLSSNTIGASYPGMCAYMASKMGVIGFVRGLANDLGNDGITVNAVMPGLTNTPGTAAASDTMRIEVANAQPIKRLGEPEDVAGPVSFLASEEARHITGQVLVVDGGMYKIS</sequence>
<dbReference type="PRINTS" id="PR00080">
    <property type="entry name" value="SDRFAMILY"/>
</dbReference>
<dbReference type="CDD" id="cd05233">
    <property type="entry name" value="SDR_c"/>
    <property type="match status" value="1"/>
</dbReference>
<evidence type="ECO:0000259" key="2">
    <source>
        <dbReference type="SMART" id="SM00822"/>
    </source>
</evidence>
<evidence type="ECO:0000313" key="4">
    <source>
        <dbReference type="Proteomes" id="UP001267638"/>
    </source>
</evidence>
<dbReference type="EMBL" id="JAVDWV010000011">
    <property type="protein sequence ID" value="MDR7155706.1"/>
    <property type="molecule type" value="Genomic_DNA"/>
</dbReference>
<accession>A0ABU1X2B7</accession>
<dbReference type="InterPro" id="IPR057326">
    <property type="entry name" value="KR_dom"/>
</dbReference>
<dbReference type="RefSeq" id="WP_310225254.1">
    <property type="nucleotide sequence ID" value="NZ_JAVDWV010000011.1"/>
</dbReference>
<dbReference type="InterPro" id="IPR002347">
    <property type="entry name" value="SDR_fam"/>
</dbReference>
<dbReference type="PRINTS" id="PR00081">
    <property type="entry name" value="GDHRDH"/>
</dbReference>
<reference evidence="3 4" key="1">
    <citation type="submission" date="2023-07" db="EMBL/GenBank/DDBJ databases">
        <title>Sorghum-associated microbial communities from plants grown in Nebraska, USA.</title>
        <authorList>
            <person name="Schachtman D."/>
        </authorList>
    </citation>
    <scope>NUCLEOTIDE SEQUENCE [LARGE SCALE GENOMIC DNA]</scope>
    <source>
        <strain evidence="3 4">4256</strain>
    </source>
</reference>
<comment type="similarity">
    <text evidence="1">Belongs to the short-chain dehydrogenases/reductases (SDR) family.</text>
</comment>
<feature type="domain" description="Ketoreductase" evidence="2">
    <location>
        <begin position="8"/>
        <end position="182"/>
    </location>
</feature>
<dbReference type="Proteomes" id="UP001267638">
    <property type="component" value="Unassembled WGS sequence"/>
</dbReference>
<evidence type="ECO:0000256" key="1">
    <source>
        <dbReference type="ARBA" id="ARBA00006484"/>
    </source>
</evidence>
<dbReference type="Pfam" id="PF13561">
    <property type="entry name" value="adh_short_C2"/>
    <property type="match status" value="1"/>
</dbReference>
<dbReference type="Gene3D" id="3.40.50.720">
    <property type="entry name" value="NAD(P)-binding Rossmann-like Domain"/>
    <property type="match status" value="1"/>
</dbReference>
<dbReference type="EC" id="1.1.1.100" evidence="3"/>
<comment type="caution">
    <text evidence="3">The sequence shown here is derived from an EMBL/GenBank/DDBJ whole genome shotgun (WGS) entry which is preliminary data.</text>
</comment>
<evidence type="ECO:0000313" key="3">
    <source>
        <dbReference type="EMBL" id="MDR7155706.1"/>
    </source>
</evidence>
<dbReference type="SUPFAM" id="SSF51735">
    <property type="entry name" value="NAD(P)-binding Rossmann-fold domains"/>
    <property type="match status" value="1"/>
</dbReference>
<protein>
    <submittedName>
        <fullName evidence="3">3-oxoacyl-[acyl-carrier protein] reductase</fullName>
        <ecNumber evidence="3">1.1.1.100</ecNumber>
    </submittedName>
</protein>
<dbReference type="PANTHER" id="PTHR42879">
    <property type="entry name" value="3-OXOACYL-(ACYL-CARRIER-PROTEIN) REDUCTASE"/>
    <property type="match status" value="1"/>
</dbReference>
<dbReference type="SMART" id="SM00822">
    <property type="entry name" value="PKS_KR"/>
    <property type="match status" value="1"/>
</dbReference>
<organism evidence="3 4">
    <name type="scientific">Sphingobium xenophagum</name>
    <dbReference type="NCBI Taxonomy" id="121428"/>
    <lineage>
        <taxon>Bacteria</taxon>
        <taxon>Pseudomonadati</taxon>
        <taxon>Pseudomonadota</taxon>
        <taxon>Alphaproteobacteria</taxon>
        <taxon>Sphingomonadales</taxon>
        <taxon>Sphingomonadaceae</taxon>
        <taxon>Sphingobium</taxon>
    </lineage>
</organism>
<keyword evidence="3" id="KW-0560">Oxidoreductase</keyword>
<dbReference type="InterPro" id="IPR050259">
    <property type="entry name" value="SDR"/>
</dbReference>
<dbReference type="InterPro" id="IPR036291">
    <property type="entry name" value="NAD(P)-bd_dom_sf"/>
</dbReference>
<proteinExistence type="inferred from homology"/>
<gene>
    <name evidence="3" type="ORF">J2W40_002542</name>
</gene>
<keyword evidence="4" id="KW-1185">Reference proteome</keyword>
<dbReference type="PANTHER" id="PTHR42879:SF2">
    <property type="entry name" value="3-OXOACYL-[ACYL-CARRIER-PROTEIN] REDUCTASE FABG"/>
    <property type="match status" value="1"/>
</dbReference>